<feature type="transmembrane region" description="Helical" evidence="1">
    <location>
        <begin position="218"/>
        <end position="238"/>
    </location>
</feature>
<keyword evidence="1" id="KW-0472">Membrane</keyword>
<dbReference type="KEGG" id="sale:EPH95_17190"/>
<proteinExistence type="predicted"/>
<feature type="transmembrane region" description="Helical" evidence="1">
    <location>
        <begin position="101"/>
        <end position="119"/>
    </location>
</feature>
<sequence length="405" mass="45334">MKATQIPANERIHTLDIIRGIAVFGILIANMYAFKTLAFTDVRPFIEGGTVPDGALSPFADVFNTIFVEGKFYPMFSLLFGLGFYIFYTRLIEKGYNADRVFARRLIFLLVIGLVHLVFLWSGDILHTYALAGFLLLLFIHRQSKTIMVWIVSLLGVTSIFMFFLMSVTGVGLQLKMESGTGSLDTFENSVDSGEAVMANGSYGDILQYRFLNEVIPILMQSIFIAIAVLPLFLIGLYMGKKGMFHDVESNVKKWRKLCVHSFWSGGLLTALMAVLHYDVLPLPSYFTFGMAEGVNFAAGPLLMLFYVSAFVLLLRLKVWKKLLMPFAAVGRMALTNYLLQSLIAVFVFYGFGLGLFGQISSGVGLVIAVVIFTAQLIVSNLYLQTFKQGPMEALWRKWTYKVRG</sequence>
<evidence type="ECO:0000313" key="3">
    <source>
        <dbReference type="EMBL" id="QDI92705.1"/>
    </source>
</evidence>
<dbReference type="InterPro" id="IPR052529">
    <property type="entry name" value="Bact_Transport_Assoc"/>
</dbReference>
<dbReference type="EMBL" id="CP035485">
    <property type="protein sequence ID" value="QDI92705.1"/>
    <property type="molecule type" value="Genomic_DNA"/>
</dbReference>
<name>A0A514LMD5_9BACI</name>
<keyword evidence="4" id="KW-1185">Reference proteome</keyword>
<dbReference type="PANTHER" id="PTHR30590">
    <property type="entry name" value="INNER MEMBRANE PROTEIN"/>
    <property type="match status" value="1"/>
</dbReference>
<dbReference type="OrthoDB" id="9807744at2"/>
<feature type="transmembrane region" description="Helical" evidence="1">
    <location>
        <begin position="72"/>
        <end position="89"/>
    </location>
</feature>
<feature type="transmembrane region" description="Helical" evidence="1">
    <location>
        <begin position="298"/>
        <end position="317"/>
    </location>
</feature>
<dbReference type="Pfam" id="PF04235">
    <property type="entry name" value="DUF418"/>
    <property type="match status" value="1"/>
</dbReference>
<evidence type="ECO:0000256" key="1">
    <source>
        <dbReference type="SAM" id="Phobius"/>
    </source>
</evidence>
<accession>A0A514LMD5</accession>
<dbReference type="InterPro" id="IPR007349">
    <property type="entry name" value="DUF418"/>
</dbReference>
<feature type="domain" description="DUF418" evidence="2">
    <location>
        <begin position="239"/>
        <end position="402"/>
    </location>
</feature>
<feature type="transmembrane region" description="Helical" evidence="1">
    <location>
        <begin position="338"/>
        <end position="357"/>
    </location>
</feature>
<dbReference type="AlphaFoldDB" id="A0A514LMD5"/>
<dbReference type="RefSeq" id="WP_142091203.1">
    <property type="nucleotide sequence ID" value="NZ_CP035485.1"/>
</dbReference>
<keyword evidence="1" id="KW-0812">Transmembrane</keyword>
<feature type="transmembrane region" description="Helical" evidence="1">
    <location>
        <begin position="258"/>
        <end position="278"/>
    </location>
</feature>
<evidence type="ECO:0000259" key="2">
    <source>
        <dbReference type="Pfam" id="PF04235"/>
    </source>
</evidence>
<feature type="transmembrane region" description="Helical" evidence="1">
    <location>
        <begin position="147"/>
        <end position="168"/>
    </location>
</feature>
<reference evidence="4" key="1">
    <citation type="submission" date="2019-01" db="EMBL/GenBank/DDBJ databases">
        <title>Genomic analysis of Salicibibacter sp. NKC3-5.</title>
        <authorList>
            <person name="Oh Y.J."/>
        </authorList>
    </citation>
    <scope>NUCLEOTIDE SEQUENCE [LARGE SCALE GENOMIC DNA]</scope>
    <source>
        <strain evidence="4">NKC3-5</strain>
    </source>
</reference>
<organism evidence="3 4">
    <name type="scientific">Salicibibacter halophilus</name>
    <dbReference type="NCBI Taxonomy" id="2502791"/>
    <lineage>
        <taxon>Bacteria</taxon>
        <taxon>Bacillati</taxon>
        <taxon>Bacillota</taxon>
        <taxon>Bacilli</taxon>
        <taxon>Bacillales</taxon>
        <taxon>Bacillaceae</taxon>
        <taxon>Salicibibacter</taxon>
    </lineage>
</organism>
<protein>
    <submittedName>
        <fullName evidence="3">DUF418 domain-containing protein</fullName>
    </submittedName>
</protein>
<feature type="transmembrane region" description="Helical" evidence="1">
    <location>
        <begin position="12"/>
        <end position="34"/>
    </location>
</feature>
<dbReference type="Proteomes" id="UP000319756">
    <property type="component" value="Chromosome"/>
</dbReference>
<feature type="transmembrane region" description="Helical" evidence="1">
    <location>
        <begin position="125"/>
        <end position="140"/>
    </location>
</feature>
<keyword evidence="1" id="KW-1133">Transmembrane helix</keyword>
<gene>
    <name evidence="3" type="ORF">EPH95_17190</name>
</gene>
<evidence type="ECO:0000313" key="4">
    <source>
        <dbReference type="Proteomes" id="UP000319756"/>
    </source>
</evidence>
<dbReference type="PANTHER" id="PTHR30590:SF2">
    <property type="entry name" value="INNER MEMBRANE PROTEIN"/>
    <property type="match status" value="1"/>
</dbReference>
<feature type="transmembrane region" description="Helical" evidence="1">
    <location>
        <begin position="363"/>
        <end position="384"/>
    </location>
</feature>